<feature type="region of interest" description="Important for dimerization" evidence="11">
    <location>
        <begin position="241"/>
        <end position="276"/>
    </location>
</feature>
<comment type="catalytic activity">
    <reaction evidence="9 11">
        <text>coproporphyrinogen III + O2 + 2 H(+) = protoporphyrinogen IX + 2 CO2 + 2 H2O</text>
        <dbReference type="Rhea" id="RHEA:18257"/>
        <dbReference type="ChEBI" id="CHEBI:15377"/>
        <dbReference type="ChEBI" id="CHEBI:15378"/>
        <dbReference type="ChEBI" id="CHEBI:15379"/>
        <dbReference type="ChEBI" id="CHEBI:16526"/>
        <dbReference type="ChEBI" id="CHEBI:57307"/>
        <dbReference type="ChEBI" id="CHEBI:57309"/>
        <dbReference type="EC" id="1.3.3.3"/>
    </reaction>
</comment>
<comment type="cofactor">
    <cofactor evidence="11">
        <name>a divalent metal cation</name>
        <dbReference type="ChEBI" id="CHEBI:60240"/>
    </cofactor>
</comment>
<feature type="site" description="Important for dimerization" evidence="11">
    <location>
        <position position="176"/>
    </location>
</feature>
<comment type="subcellular location">
    <subcellularLocation>
        <location evidence="1 11">Cytoplasm</location>
    </subcellularLocation>
</comment>
<dbReference type="GO" id="GO:0005737">
    <property type="term" value="C:cytoplasm"/>
    <property type="evidence" value="ECO:0007669"/>
    <property type="project" value="UniProtKB-SubCell"/>
</dbReference>
<comment type="subunit">
    <text evidence="4 11">Homodimer.</text>
</comment>
<dbReference type="GO" id="GO:0046872">
    <property type="term" value="F:metal ion binding"/>
    <property type="evidence" value="ECO:0007669"/>
    <property type="project" value="UniProtKB-KW"/>
</dbReference>
<evidence type="ECO:0000256" key="2">
    <source>
        <dbReference type="ARBA" id="ARBA00005168"/>
    </source>
</evidence>
<dbReference type="OrthoDB" id="9777553at2"/>
<dbReference type="NCBIfam" id="NF003727">
    <property type="entry name" value="PRK05330.1"/>
    <property type="match status" value="1"/>
</dbReference>
<dbReference type="PANTHER" id="PTHR10755:SF0">
    <property type="entry name" value="OXYGEN-DEPENDENT COPROPORPHYRINOGEN-III OXIDASE, MITOCHONDRIAL"/>
    <property type="match status" value="1"/>
</dbReference>
<comment type="similarity">
    <text evidence="3 11">Belongs to the aerobic coproporphyrinogen-III oxidase family.</text>
</comment>
<gene>
    <name evidence="11" type="primary">hemF</name>
    <name evidence="12" type="ORF">SAMN05661010_01441</name>
</gene>
<evidence type="ECO:0000256" key="6">
    <source>
        <dbReference type="ARBA" id="ARBA00023002"/>
    </source>
</evidence>
<organism evidence="12 13">
    <name type="scientific">Modicisalibacter muralis</name>
    <dbReference type="NCBI Taxonomy" id="119000"/>
    <lineage>
        <taxon>Bacteria</taxon>
        <taxon>Pseudomonadati</taxon>
        <taxon>Pseudomonadota</taxon>
        <taxon>Gammaproteobacteria</taxon>
        <taxon>Oceanospirillales</taxon>
        <taxon>Halomonadaceae</taxon>
        <taxon>Modicisalibacter</taxon>
    </lineage>
</organism>
<name>A0A1G9JGI3_9GAMM</name>
<evidence type="ECO:0000256" key="3">
    <source>
        <dbReference type="ARBA" id="ARBA00010644"/>
    </source>
</evidence>
<dbReference type="HAMAP" id="MF_00333">
    <property type="entry name" value="Coprogen_oxidas"/>
    <property type="match status" value="1"/>
</dbReference>
<keyword evidence="6 11" id="KW-0560">Oxidoreductase</keyword>
<evidence type="ECO:0000256" key="8">
    <source>
        <dbReference type="ARBA" id="ARBA00023244"/>
    </source>
</evidence>
<dbReference type="EMBL" id="FNGI01000003">
    <property type="protein sequence ID" value="SDL36234.1"/>
    <property type="molecule type" value="Genomic_DNA"/>
</dbReference>
<feature type="binding site" evidence="11">
    <location>
        <begin position="259"/>
        <end position="261"/>
    </location>
    <ligand>
        <name>substrate</name>
    </ligand>
</feature>
<accession>A0A1G9JGI3</accession>
<evidence type="ECO:0000256" key="10">
    <source>
        <dbReference type="ARBA" id="ARBA00059657"/>
    </source>
</evidence>
<dbReference type="RefSeq" id="WP_089727019.1">
    <property type="nucleotide sequence ID" value="NZ_FNGI01000003.1"/>
</dbReference>
<keyword evidence="7 11" id="KW-0350">Heme biosynthesis</keyword>
<dbReference type="PRINTS" id="PR00073">
    <property type="entry name" value="COPRGNOXDASE"/>
</dbReference>
<evidence type="ECO:0000256" key="4">
    <source>
        <dbReference type="ARBA" id="ARBA00011738"/>
    </source>
</evidence>
<dbReference type="PIRSF" id="PIRSF000166">
    <property type="entry name" value="Coproporphyri_ox"/>
    <property type="match status" value="1"/>
</dbReference>
<dbReference type="SUPFAM" id="SSF102886">
    <property type="entry name" value="Coproporphyrinogen III oxidase"/>
    <property type="match status" value="1"/>
</dbReference>
<dbReference type="PANTHER" id="PTHR10755">
    <property type="entry name" value="COPROPORPHYRINOGEN III OXIDASE, MITOCHONDRIAL"/>
    <property type="match status" value="1"/>
</dbReference>
<feature type="binding site" evidence="11">
    <location>
        <position position="146"/>
    </location>
    <ligand>
        <name>a divalent metal cation</name>
        <dbReference type="ChEBI" id="CHEBI:60240"/>
    </ligand>
</feature>
<protein>
    <recommendedName>
        <fullName evidence="11">Oxygen-dependent coproporphyrinogen-III oxidase</fullName>
        <shortName evidence="11">CPO</shortName>
        <shortName evidence="11">Coprogen oxidase</shortName>
        <shortName evidence="11">Coproporphyrinogenase</shortName>
        <ecNumber evidence="11">1.3.3.3</ecNumber>
    </recommendedName>
</protein>
<dbReference type="EC" id="1.3.3.3" evidence="11"/>
<keyword evidence="8 11" id="KW-0627">Porphyrin biosynthesis</keyword>
<dbReference type="Pfam" id="PF01218">
    <property type="entry name" value="Coprogen_oxidas"/>
    <property type="match status" value="1"/>
</dbReference>
<dbReference type="GO" id="GO:0004109">
    <property type="term" value="F:coproporphyrinogen oxidase activity"/>
    <property type="evidence" value="ECO:0007669"/>
    <property type="project" value="UniProtKB-UniRule"/>
</dbReference>
<feature type="binding site" evidence="11">
    <location>
        <position position="93"/>
    </location>
    <ligand>
        <name>substrate</name>
    </ligand>
</feature>
<keyword evidence="11" id="KW-0479">Metal-binding</keyword>
<dbReference type="InterPro" id="IPR018375">
    <property type="entry name" value="Coprogen_oxidase_CS"/>
</dbReference>
<comment type="pathway">
    <text evidence="2 11">Porphyrin-containing compound metabolism; protoporphyrin-IX biosynthesis; protoporphyrinogen-IX from coproporphyrinogen-III (O2 route): step 1/1.</text>
</comment>
<evidence type="ECO:0000313" key="13">
    <source>
        <dbReference type="Proteomes" id="UP000198654"/>
    </source>
</evidence>
<dbReference type="Proteomes" id="UP000198654">
    <property type="component" value="Unassembled WGS sequence"/>
</dbReference>
<reference evidence="12 13" key="1">
    <citation type="submission" date="2016-10" db="EMBL/GenBank/DDBJ databases">
        <authorList>
            <person name="de Groot N.N."/>
        </authorList>
    </citation>
    <scope>NUCLEOTIDE SEQUENCE [LARGE SCALE GENOMIC DNA]</scope>
    <source>
        <strain evidence="12 13">DSM 14789</strain>
    </source>
</reference>
<dbReference type="GO" id="GO:0042803">
    <property type="term" value="F:protein homodimerization activity"/>
    <property type="evidence" value="ECO:0007669"/>
    <property type="project" value="UniProtKB-UniRule"/>
</dbReference>
<comment type="function">
    <text evidence="10 11">Involved in the heme biosynthesis. Catalyzes the aerobic oxidative decarboxylation of propionate groups of rings A and B of coproporphyrinogen-III to yield the vinyl groups in protoporphyrinogen-IX.</text>
</comment>
<evidence type="ECO:0000256" key="7">
    <source>
        <dbReference type="ARBA" id="ARBA00023133"/>
    </source>
</evidence>
<evidence type="ECO:0000256" key="1">
    <source>
        <dbReference type="ARBA" id="ARBA00004496"/>
    </source>
</evidence>
<evidence type="ECO:0000256" key="9">
    <source>
        <dbReference type="ARBA" id="ARBA00049102"/>
    </source>
</evidence>
<feature type="binding site" evidence="11">
    <location>
        <position position="107"/>
    </location>
    <ligand>
        <name>a divalent metal cation</name>
        <dbReference type="ChEBI" id="CHEBI:60240"/>
    </ligand>
</feature>
<dbReference type="GO" id="GO:0006782">
    <property type="term" value="P:protoporphyrinogen IX biosynthetic process"/>
    <property type="evidence" value="ECO:0007669"/>
    <property type="project" value="UniProtKB-UniRule"/>
</dbReference>
<evidence type="ECO:0000256" key="11">
    <source>
        <dbReference type="HAMAP-Rule" id="MF_00333"/>
    </source>
</evidence>
<dbReference type="PROSITE" id="PS01021">
    <property type="entry name" value="COPROGEN_OXIDASE"/>
    <property type="match status" value="1"/>
</dbReference>
<dbReference type="AlphaFoldDB" id="A0A1G9JGI3"/>
<dbReference type="UniPathway" id="UPA00251">
    <property type="reaction ID" value="UER00322"/>
</dbReference>
<dbReference type="InterPro" id="IPR001260">
    <property type="entry name" value="Coprogen_oxidase_aer"/>
</dbReference>
<sequence>MAHDLLDDVKRYLLDLQDRLCQTLAEEDGGEFREDAWERSEGGGGRSRVLEDGALFEKGGVNFSHVYGATLPASASAARPELAGRSFHAVGVSWVMHPRNPHVPTSHGNVRFFIAEKPGEPAVWWFGGGYDLTPFYPRLDDVVHWHRVARDACAPFGDDVYPCFKRWCDDYFYLKHRDETRGVGGLFFDDLNSWDFATCFAFQQAIGNSFLEAYLPIVQRRRNMDYGERERAFQAYRRGRYVEFNLVWDRGTLFGLQSGGRTESILMSMPPVAEWHYGWTPEPGSREEALYRDYLRPRDWLGEVTE</sequence>
<feature type="active site" description="Proton donor" evidence="11">
    <location>
        <position position="107"/>
    </location>
</feature>
<dbReference type="InterPro" id="IPR036406">
    <property type="entry name" value="Coprogen_oxidase_aer_sf"/>
</dbReference>
<dbReference type="STRING" id="119000.SAMN05661010_01441"/>
<dbReference type="Gene3D" id="3.40.1500.10">
    <property type="entry name" value="Coproporphyrinogen III oxidase, aerobic"/>
    <property type="match status" value="1"/>
</dbReference>
<feature type="binding site" evidence="11">
    <location>
        <begin position="109"/>
        <end position="111"/>
    </location>
    <ligand>
        <name>substrate</name>
    </ligand>
</feature>
<evidence type="ECO:0000256" key="5">
    <source>
        <dbReference type="ARBA" id="ARBA00022490"/>
    </source>
</evidence>
<evidence type="ECO:0000313" key="12">
    <source>
        <dbReference type="EMBL" id="SDL36234.1"/>
    </source>
</evidence>
<dbReference type="FunFam" id="3.40.1500.10:FF:000001">
    <property type="entry name" value="Oxygen-dependent coproporphyrinogen-III oxidase"/>
    <property type="match status" value="1"/>
</dbReference>
<feature type="binding site" evidence="11">
    <location>
        <position position="176"/>
    </location>
    <ligand>
        <name>a divalent metal cation</name>
        <dbReference type="ChEBI" id="CHEBI:60240"/>
    </ligand>
</feature>
<feature type="binding site" evidence="11">
    <location>
        <position position="97"/>
    </location>
    <ligand>
        <name>a divalent metal cation</name>
        <dbReference type="ChEBI" id="CHEBI:60240"/>
    </ligand>
</feature>
<keyword evidence="5 11" id="KW-0963">Cytoplasm</keyword>
<proteinExistence type="inferred from homology"/>
<keyword evidence="13" id="KW-1185">Reference proteome</keyword>